<keyword evidence="1" id="KW-1133">Transmembrane helix</keyword>
<keyword evidence="1" id="KW-0812">Transmembrane</keyword>
<reference evidence="2" key="1">
    <citation type="journal article" date="2021" name="New Phytol.">
        <title>Evolutionary innovations through gain and loss of genes in the ectomycorrhizal Boletales.</title>
        <authorList>
            <person name="Wu G."/>
            <person name="Miyauchi S."/>
            <person name="Morin E."/>
            <person name="Kuo A."/>
            <person name="Drula E."/>
            <person name="Varga T."/>
            <person name="Kohler A."/>
            <person name="Feng B."/>
            <person name="Cao Y."/>
            <person name="Lipzen A."/>
            <person name="Daum C."/>
            <person name="Hundley H."/>
            <person name="Pangilinan J."/>
            <person name="Johnson J."/>
            <person name="Barry K."/>
            <person name="LaButti K."/>
            <person name="Ng V."/>
            <person name="Ahrendt S."/>
            <person name="Min B."/>
            <person name="Choi I.G."/>
            <person name="Park H."/>
            <person name="Plett J.M."/>
            <person name="Magnuson J."/>
            <person name="Spatafora J.W."/>
            <person name="Nagy L.G."/>
            <person name="Henrissat B."/>
            <person name="Grigoriev I.V."/>
            <person name="Yang Z.L."/>
            <person name="Xu J."/>
            <person name="Martin F.M."/>
        </authorList>
    </citation>
    <scope>NUCLEOTIDE SEQUENCE</scope>
    <source>
        <strain evidence="2">KKN 215</strain>
    </source>
</reference>
<name>A0A8K0UG39_9AGAR</name>
<gene>
    <name evidence="2" type="ORF">BXZ70DRAFT_543302</name>
</gene>
<feature type="transmembrane region" description="Helical" evidence="1">
    <location>
        <begin position="56"/>
        <end position="77"/>
    </location>
</feature>
<evidence type="ECO:0000313" key="2">
    <source>
        <dbReference type="EMBL" id="KAH8087169.1"/>
    </source>
</evidence>
<evidence type="ECO:0000256" key="1">
    <source>
        <dbReference type="SAM" id="Phobius"/>
    </source>
</evidence>
<proteinExistence type="predicted"/>
<organism evidence="2 3">
    <name type="scientific">Cristinia sonorae</name>
    <dbReference type="NCBI Taxonomy" id="1940300"/>
    <lineage>
        <taxon>Eukaryota</taxon>
        <taxon>Fungi</taxon>
        <taxon>Dikarya</taxon>
        <taxon>Basidiomycota</taxon>
        <taxon>Agaricomycotina</taxon>
        <taxon>Agaricomycetes</taxon>
        <taxon>Agaricomycetidae</taxon>
        <taxon>Agaricales</taxon>
        <taxon>Pleurotineae</taxon>
        <taxon>Stephanosporaceae</taxon>
        <taxon>Cristinia</taxon>
    </lineage>
</organism>
<keyword evidence="3" id="KW-1185">Reference proteome</keyword>
<protein>
    <submittedName>
        <fullName evidence="2">Uncharacterized protein</fullName>
    </submittedName>
</protein>
<comment type="caution">
    <text evidence="2">The sequence shown here is derived from an EMBL/GenBank/DDBJ whole genome shotgun (WGS) entry which is preliminary data.</text>
</comment>
<evidence type="ECO:0000313" key="3">
    <source>
        <dbReference type="Proteomes" id="UP000813824"/>
    </source>
</evidence>
<accession>A0A8K0UG39</accession>
<sequence length="172" mass="18488">MSPACPVSPAELGGNWQQFHDCEVVAIVIAGVSAGNVQPSLSLRLLFGLSEAPLNLGVWVVFICMIKASVFVGWLSFAGTATERKGGLKPLVTSNLSSIATSPPSPSRVERNSTARSGWFIHCLSFKVWAGAGLHTSERRAGNRDVSFTRHVPLSLSRPQLFLYPQETPSPN</sequence>
<keyword evidence="1" id="KW-0472">Membrane</keyword>
<dbReference type="AlphaFoldDB" id="A0A8K0UG39"/>
<dbReference type="Proteomes" id="UP000813824">
    <property type="component" value="Unassembled WGS sequence"/>
</dbReference>
<dbReference type="EMBL" id="JAEVFJ010000041">
    <property type="protein sequence ID" value="KAH8087169.1"/>
    <property type="molecule type" value="Genomic_DNA"/>
</dbReference>